<organism evidence="2 3">
    <name type="scientific">Gemmata algarum</name>
    <dbReference type="NCBI Taxonomy" id="2975278"/>
    <lineage>
        <taxon>Bacteria</taxon>
        <taxon>Pseudomonadati</taxon>
        <taxon>Planctomycetota</taxon>
        <taxon>Planctomycetia</taxon>
        <taxon>Gemmatales</taxon>
        <taxon>Gemmataceae</taxon>
        <taxon>Gemmata</taxon>
    </lineage>
</organism>
<evidence type="ECO:0000256" key="1">
    <source>
        <dbReference type="SAM" id="MobiDB-lite"/>
    </source>
</evidence>
<evidence type="ECO:0000313" key="2">
    <source>
        <dbReference type="EMBL" id="MDY3563082.1"/>
    </source>
</evidence>
<dbReference type="EMBL" id="JAXBLV010000231">
    <property type="protein sequence ID" value="MDY3563082.1"/>
    <property type="molecule type" value="Genomic_DNA"/>
</dbReference>
<comment type="caution">
    <text evidence="2">The sequence shown here is derived from an EMBL/GenBank/DDBJ whole genome shotgun (WGS) entry which is preliminary data.</text>
</comment>
<proteinExistence type="predicted"/>
<feature type="region of interest" description="Disordered" evidence="1">
    <location>
        <begin position="24"/>
        <end position="55"/>
    </location>
</feature>
<evidence type="ECO:0008006" key="4">
    <source>
        <dbReference type="Google" id="ProtNLM"/>
    </source>
</evidence>
<dbReference type="RefSeq" id="WP_261188507.1">
    <property type="nucleotide sequence ID" value="NZ_JAXBLV010000231.1"/>
</dbReference>
<gene>
    <name evidence="2" type="ORF">R5W23_004581</name>
</gene>
<evidence type="ECO:0000313" key="3">
    <source>
        <dbReference type="Proteomes" id="UP001272242"/>
    </source>
</evidence>
<dbReference type="Proteomes" id="UP001272242">
    <property type="component" value="Unassembled WGS sequence"/>
</dbReference>
<name>A0ABU5F8F5_9BACT</name>
<protein>
    <recommendedName>
        <fullName evidence="4">Lipoprotein</fullName>
    </recommendedName>
</protein>
<dbReference type="PROSITE" id="PS51257">
    <property type="entry name" value="PROKAR_LIPOPROTEIN"/>
    <property type="match status" value="1"/>
</dbReference>
<reference evidence="3" key="1">
    <citation type="journal article" date="2023" name="Mar. Drugs">
        <title>Gemmata algarum, a Novel Planctomycete Isolated from an Algal Mat, Displays Antimicrobial Activity.</title>
        <authorList>
            <person name="Kumar G."/>
            <person name="Kallscheuer N."/>
            <person name="Kashif M."/>
            <person name="Ahamad S."/>
            <person name="Jagadeeshwari U."/>
            <person name="Pannikurungottu S."/>
            <person name="Haufschild T."/>
            <person name="Kabuu M."/>
            <person name="Sasikala C."/>
            <person name="Jogler C."/>
            <person name="Ramana C."/>
        </authorList>
    </citation>
    <scope>NUCLEOTIDE SEQUENCE [LARGE SCALE GENOMIC DNA]</scope>
    <source>
        <strain evidence="3">JC673</strain>
    </source>
</reference>
<keyword evidence="3" id="KW-1185">Reference proteome</keyword>
<sequence>MIRNAVSRLVCLATVLAILTGCEREPLTKPADLNNPPPKPAGPGGPPPKPAAGAK</sequence>
<accession>A0ABU5F8F5</accession>
<feature type="compositionally biased region" description="Pro residues" evidence="1">
    <location>
        <begin position="35"/>
        <end position="55"/>
    </location>
</feature>